<protein>
    <submittedName>
        <fullName evidence="1">Uncharacterized protein</fullName>
    </submittedName>
</protein>
<dbReference type="OrthoDB" id="10036174at2759"/>
<evidence type="ECO:0000313" key="2">
    <source>
        <dbReference type="Proteomes" id="UP000270094"/>
    </source>
</evidence>
<dbReference type="Proteomes" id="UP000270094">
    <property type="component" value="Unassembled WGS sequence"/>
</dbReference>
<proteinExistence type="predicted"/>
<name>A0A3P7JZ77_STRVU</name>
<accession>A0A3P7JZ77</accession>
<evidence type="ECO:0000313" key="1">
    <source>
        <dbReference type="EMBL" id="VDM84284.1"/>
    </source>
</evidence>
<dbReference type="AlphaFoldDB" id="A0A3P7JZ77"/>
<dbReference type="EMBL" id="UYYB01129048">
    <property type="protein sequence ID" value="VDM84284.1"/>
    <property type="molecule type" value="Genomic_DNA"/>
</dbReference>
<organism evidence="1 2">
    <name type="scientific">Strongylus vulgaris</name>
    <name type="common">Blood worm</name>
    <dbReference type="NCBI Taxonomy" id="40348"/>
    <lineage>
        <taxon>Eukaryota</taxon>
        <taxon>Metazoa</taxon>
        <taxon>Ecdysozoa</taxon>
        <taxon>Nematoda</taxon>
        <taxon>Chromadorea</taxon>
        <taxon>Rhabditida</taxon>
        <taxon>Rhabditina</taxon>
        <taxon>Rhabditomorpha</taxon>
        <taxon>Strongyloidea</taxon>
        <taxon>Strongylidae</taxon>
        <taxon>Strongylus</taxon>
    </lineage>
</organism>
<gene>
    <name evidence="1" type="ORF">SVUK_LOCUS19282</name>
</gene>
<sequence length="56" mass="6372">MQTLKNFAGVFFHSIPTDERRRSLSKDSSATIIAELANLLNELKNVHTIMDTIKVR</sequence>
<reference evidence="1 2" key="1">
    <citation type="submission" date="2018-11" db="EMBL/GenBank/DDBJ databases">
        <authorList>
            <consortium name="Pathogen Informatics"/>
        </authorList>
    </citation>
    <scope>NUCLEOTIDE SEQUENCE [LARGE SCALE GENOMIC DNA]</scope>
</reference>
<keyword evidence="2" id="KW-1185">Reference proteome</keyword>